<dbReference type="AlphaFoldDB" id="A0A2S7UYC2"/>
<evidence type="ECO:0000256" key="1">
    <source>
        <dbReference type="SAM" id="SignalP"/>
    </source>
</evidence>
<protein>
    <recommendedName>
        <fullName evidence="4">Haem-binding uptake Tiki superfamily ChaN domain-containing protein</fullName>
    </recommendedName>
</protein>
<keyword evidence="3" id="KW-1185">Reference proteome</keyword>
<feature type="signal peptide" evidence="1">
    <location>
        <begin position="1"/>
        <end position="20"/>
    </location>
</feature>
<comment type="caution">
    <text evidence="2">The sequence shown here is derived from an EMBL/GenBank/DDBJ whole genome shotgun (WGS) entry which is preliminary data.</text>
</comment>
<dbReference type="RefSeq" id="WP_105053518.1">
    <property type="nucleotide sequence ID" value="NZ_BMYG01000001.1"/>
</dbReference>
<dbReference type="OrthoDB" id="69432at2"/>
<organism evidence="2 3">
    <name type="scientific">Psychrosphaera saromensis</name>
    <dbReference type="NCBI Taxonomy" id="716813"/>
    <lineage>
        <taxon>Bacteria</taxon>
        <taxon>Pseudomonadati</taxon>
        <taxon>Pseudomonadota</taxon>
        <taxon>Gammaproteobacteria</taxon>
        <taxon>Alteromonadales</taxon>
        <taxon>Pseudoalteromonadaceae</taxon>
        <taxon>Psychrosphaera</taxon>
    </lineage>
</organism>
<feature type="chain" id="PRO_5015759899" description="Haem-binding uptake Tiki superfamily ChaN domain-containing protein" evidence="1">
    <location>
        <begin position="21"/>
        <end position="271"/>
    </location>
</feature>
<dbReference type="InterPro" id="IPR043749">
    <property type="entry name" value="DUF5694"/>
</dbReference>
<sequence length="271" mass="30674">MKNTIYLLSALLLTSSNLYAQVDNSKSELPKAQVSMLGSFHFSNPGLDTIKTKQMDVSTQESQAYLERLTTKIGEQFTPTQVLLECARNEQGKIDKEYAEYLQGNFTLPINESYQIGFRVAKKANAKSVTCFDEREVQWQAEGMMKVMPENAPVQKRFEMQIKEFTDMSNKMHSSLSLQQILVKYNDPKLNRKNKSLYITTNEVGAGSGFEGADASASWWHRNFRMYANVQKAAQPGEKVLVIAGQGHTSILNDFLNDDQDRDAVDINLYL</sequence>
<dbReference type="Proteomes" id="UP000239007">
    <property type="component" value="Unassembled WGS sequence"/>
</dbReference>
<keyword evidence="1" id="KW-0732">Signal</keyword>
<proteinExistence type="predicted"/>
<gene>
    <name evidence="2" type="ORF">BTO11_15915</name>
</gene>
<evidence type="ECO:0008006" key="4">
    <source>
        <dbReference type="Google" id="ProtNLM"/>
    </source>
</evidence>
<dbReference type="Pfam" id="PF18950">
    <property type="entry name" value="DUF5694"/>
    <property type="match status" value="1"/>
</dbReference>
<dbReference type="EMBL" id="MSCH01000003">
    <property type="protein sequence ID" value="PQJ54994.1"/>
    <property type="molecule type" value="Genomic_DNA"/>
</dbReference>
<evidence type="ECO:0000313" key="3">
    <source>
        <dbReference type="Proteomes" id="UP000239007"/>
    </source>
</evidence>
<reference evidence="2 3" key="1">
    <citation type="submission" date="2016-12" db="EMBL/GenBank/DDBJ databases">
        <title>Diversity of luminous bacteria.</title>
        <authorList>
            <person name="Yoshizawa S."/>
            <person name="Kogure K."/>
        </authorList>
    </citation>
    <scope>NUCLEOTIDE SEQUENCE [LARGE SCALE GENOMIC DNA]</scope>
    <source>
        <strain evidence="2 3">SA4-48</strain>
    </source>
</reference>
<name>A0A2S7UYC2_9GAMM</name>
<evidence type="ECO:0000313" key="2">
    <source>
        <dbReference type="EMBL" id="PQJ54994.1"/>
    </source>
</evidence>
<accession>A0A2S7UYC2</accession>